<dbReference type="AlphaFoldDB" id="A0A9P5NXL3"/>
<feature type="region of interest" description="Disordered" evidence="1">
    <location>
        <begin position="127"/>
        <end position="169"/>
    </location>
</feature>
<sequence length="169" mass="19151">MAPTLYYNSCMSTARIVFQMKYKTYKVPGLPRQLQTHIDHKYTVPSPEYLEVVNGFFAQCPPHIAFSTSVLSTSSNEEWSPNDIPQHHHSLYTPSQIPTAQHNEWNAAVQQPVECVSRTYAQDTMDCSASHQGEAELSQKYGSESTPSSEEYLIERNPFDEGPDDGRYV</sequence>
<reference evidence="2" key="1">
    <citation type="submission" date="2020-11" db="EMBL/GenBank/DDBJ databases">
        <authorList>
            <consortium name="DOE Joint Genome Institute"/>
            <person name="Ahrendt S."/>
            <person name="Riley R."/>
            <person name="Andreopoulos W."/>
            <person name="LaButti K."/>
            <person name="Pangilinan J."/>
            <person name="Ruiz-duenas F.J."/>
            <person name="Barrasa J.M."/>
            <person name="Sanchez-Garcia M."/>
            <person name="Camarero S."/>
            <person name="Miyauchi S."/>
            <person name="Serrano A."/>
            <person name="Linde D."/>
            <person name="Babiker R."/>
            <person name="Drula E."/>
            <person name="Ayuso-Fernandez I."/>
            <person name="Pacheco R."/>
            <person name="Padilla G."/>
            <person name="Ferreira P."/>
            <person name="Barriuso J."/>
            <person name="Kellner H."/>
            <person name="Castanera R."/>
            <person name="Alfaro M."/>
            <person name="Ramirez L."/>
            <person name="Pisabarro A.G."/>
            <person name="Kuo A."/>
            <person name="Tritt A."/>
            <person name="Lipzen A."/>
            <person name="He G."/>
            <person name="Yan M."/>
            <person name="Ng V."/>
            <person name="Cullen D."/>
            <person name="Martin F."/>
            <person name="Rosso M.-N."/>
            <person name="Henrissat B."/>
            <person name="Hibbett D."/>
            <person name="Martinez A.T."/>
            <person name="Grigoriev I.V."/>
        </authorList>
    </citation>
    <scope>NUCLEOTIDE SEQUENCE</scope>
    <source>
        <strain evidence="2">AH 44721</strain>
    </source>
</reference>
<accession>A0A9P5NXL3</accession>
<organism evidence="2 3">
    <name type="scientific">Gymnopilus junonius</name>
    <name type="common">Spectacular rustgill mushroom</name>
    <name type="synonym">Gymnopilus spectabilis subsp. junonius</name>
    <dbReference type="NCBI Taxonomy" id="109634"/>
    <lineage>
        <taxon>Eukaryota</taxon>
        <taxon>Fungi</taxon>
        <taxon>Dikarya</taxon>
        <taxon>Basidiomycota</taxon>
        <taxon>Agaricomycotina</taxon>
        <taxon>Agaricomycetes</taxon>
        <taxon>Agaricomycetidae</taxon>
        <taxon>Agaricales</taxon>
        <taxon>Agaricineae</taxon>
        <taxon>Hymenogastraceae</taxon>
        <taxon>Gymnopilus</taxon>
    </lineage>
</organism>
<gene>
    <name evidence="2" type="ORF">CPB84DRAFT_1768101</name>
</gene>
<dbReference type="Proteomes" id="UP000724874">
    <property type="component" value="Unassembled WGS sequence"/>
</dbReference>
<evidence type="ECO:0000256" key="1">
    <source>
        <dbReference type="SAM" id="MobiDB-lite"/>
    </source>
</evidence>
<evidence type="ECO:0000313" key="3">
    <source>
        <dbReference type="Proteomes" id="UP000724874"/>
    </source>
</evidence>
<feature type="compositionally biased region" description="Polar residues" evidence="1">
    <location>
        <begin position="140"/>
        <end position="149"/>
    </location>
</feature>
<name>A0A9P5NXL3_GYMJU</name>
<feature type="compositionally biased region" description="Basic and acidic residues" evidence="1">
    <location>
        <begin position="153"/>
        <end position="169"/>
    </location>
</feature>
<protein>
    <submittedName>
        <fullName evidence="2">Uncharacterized protein</fullName>
    </submittedName>
</protein>
<keyword evidence="3" id="KW-1185">Reference proteome</keyword>
<proteinExistence type="predicted"/>
<evidence type="ECO:0000313" key="2">
    <source>
        <dbReference type="EMBL" id="KAF8907918.1"/>
    </source>
</evidence>
<dbReference type="EMBL" id="JADNYJ010000013">
    <property type="protein sequence ID" value="KAF8907918.1"/>
    <property type="molecule type" value="Genomic_DNA"/>
</dbReference>
<comment type="caution">
    <text evidence="2">The sequence shown here is derived from an EMBL/GenBank/DDBJ whole genome shotgun (WGS) entry which is preliminary data.</text>
</comment>